<proteinExistence type="predicted"/>
<dbReference type="Proteomes" id="UP000051221">
    <property type="component" value="Unassembled WGS sequence"/>
</dbReference>
<sequence>MFTLNESLDISNVVDCKVQYQEWLQQATPLVIDATHVSRVDAAGIQLLVSFVESARLAERDIRLENISEALQEGIDVLGLERWFMESQDATRKT</sequence>
<organism evidence="2 3">
    <name type="scientific">Vibrio furnissii</name>
    <dbReference type="NCBI Taxonomy" id="29494"/>
    <lineage>
        <taxon>Bacteria</taxon>
        <taxon>Pseudomonadati</taxon>
        <taxon>Pseudomonadota</taxon>
        <taxon>Gammaproteobacteria</taxon>
        <taxon>Vibrionales</taxon>
        <taxon>Vibrionaceae</taxon>
        <taxon>Vibrio</taxon>
    </lineage>
</organism>
<dbReference type="InParanoid" id="A0A0Q2RSB1"/>
<dbReference type="EMBL" id="LKHS01000004">
    <property type="protein sequence ID" value="KQH86998.1"/>
    <property type="molecule type" value="Genomic_DNA"/>
</dbReference>
<name>A0A0Q2RSB1_VIBFU</name>
<dbReference type="PROSITE" id="PS50801">
    <property type="entry name" value="STAS"/>
    <property type="match status" value="1"/>
</dbReference>
<dbReference type="InterPro" id="IPR052746">
    <property type="entry name" value="MlaB_ABC_Transporter"/>
</dbReference>
<dbReference type="PANTHER" id="PTHR35849:SF2">
    <property type="entry name" value="BLR2341 PROTEIN"/>
    <property type="match status" value="1"/>
</dbReference>
<dbReference type="InterPro" id="IPR002645">
    <property type="entry name" value="STAS_dom"/>
</dbReference>
<dbReference type="AlphaFoldDB" id="A0A0Q2RSB1"/>
<protein>
    <submittedName>
        <fullName evidence="2">Anti-anti-sigma factor</fullName>
    </submittedName>
</protein>
<reference evidence="2 3" key="1">
    <citation type="submission" date="2015-08" db="EMBL/GenBank/DDBJ databases">
        <title>Antibacterial properties of a collection of Vibrionaceae strains.</title>
        <authorList>
            <person name="Giubergia S."/>
        </authorList>
    </citation>
    <scope>NUCLEOTIDE SEQUENCE [LARGE SCALE GENOMIC DNA]</scope>
    <source>
        <strain evidence="2 3">S0821</strain>
    </source>
</reference>
<dbReference type="CDD" id="cd07043">
    <property type="entry name" value="STAS_anti-anti-sigma_factors"/>
    <property type="match status" value="1"/>
</dbReference>
<dbReference type="SUPFAM" id="SSF52091">
    <property type="entry name" value="SpoIIaa-like"/>
    <property type="match status" value="1"/>
</dbReference>
<dbReference type="RefSeq" id="WP_055465418.1">
    <property type="nucleotide sequence ID" value="NZ_CP035694.1"/>
</dbReference>
<evidence type="ECO:0000313" key="3">
    <source>
        <dbReference type="Proteomes" id="UP000051221"/>
    </source>
</evidence>
<keyword evidence="3" id="KW-1185">Reference proteome</keyword>
<dbReference type="InterPro" id="IPR036513">
    <property type="entry name" value="STAS_dom_sf"/>
</dbReference>
<evidence type="ECO:0000259" key="1">
    <source>
        <dbReference type="PROSITE" id="PS50801"/>
    </source>
</evidence>
<evidence type="ECO:0000313" key="2">
    <source>
        <dbReference type="EMBL" id="KQH86998.1"/>
    </source>
</evidence>
<dbReference type="Gene3D" id="3.30.750.24">
    <property type="entry name" value="STAS domain"/>
    <property type="match status" value="1"/>
</dbReference>
<dbReference type="PANTHER" id="PTHR35849">
    <property type="entry name" value="BLR2341 PROTEIN"/>
    <property type="match status" value="1"/>
</dbReference>
<comment type="caution">
    <text evidence="2">The sequence shown here is derived from an EMBL/GenBank/DDBJ whole genome shotgun (WGS) entry which is preliminary data.</text>
</comment>
<dbReference type="Pfam" id="PF13466">
    <property type="entry name" value="STAS_2"/>
    <property type="match status" value="1"/>
</dbReference>
<accession>A0A0Q2RSB1</accession>
<gene>
    <name evidence="2" type="ORF">AMR76_04555</name>
</gene>
<dbReference type="InterPro" id="IPR058548">
    <property type="entry name" value="MlaB-like_STAS"/>
</dbReference>
<feature type="domain" description="STAS" evidence="1">
    <location>
        <begin position="1"/>
        <end position="94"/>
    </location>
</feature>